<gene>
    <name evidence="7" type="ORF">A2519_04500</name>
</gene>
<dbReference type="PANTHER" id="PTHR44943:SF8">
    <property type="entry name" value="TPR REPEAT-CONTAINING PROTEIN MJ0263"/>
    <property type="match status" value="1"/>
</dbReference>
<keyword evidence="1" id="KW-0677">Repeat</keyword>
<dbReference type="SMART" id="SM00028">
    <property type="entry name" value="TPR"/>
    <property type="match status" value="8"/>
</dbReference>
<protein>
    <recommendedName>
        <fullName evidence="9">Outer membrane lipoprotein BamD-like domain-containing protein</fullName>
    </recommendedName>
</protein>
<evidence type="ECO:0000313" key="7">
    <source>
        <dbReference type="EMBL" id="OGK03956.1"/>
    </source>
</evidence>
<dbReference type="EMBL" id="MFYX01000078">
    <property type="protein sequence ID" value="OGK03956.1"/>
    <property type="molecule type" value="Genomic_DNA"/>
</dbReference>
<feature type="coiled-coil region" evidence="4">
    <location>
        <begin position="1886"/>
        <end position="1913"/>
    </location>
</feature>
<dbReference type="Gene3D" id="2.60.120.260">
    <property type="entry name" value="Galactose-binding domain-like"/>
    <property type="match status" value="1"/>
</dbReference>
<evidence type="ECO:0000256" key="6">
    <source>
        <dbReference type="SAM" id="SignalP"/>
    </source>
</evidence>
<evidence type="ECO:0000256" key="3">
    <source>
        <dbReference type="PROSITE-ProRule" id="PRU00339"/>
    </source>
</evidence>
<feature type="compositionally biased region" description="Pro residues" evidence="5">
    <location>
        <begin position="1842"/>
        <end position="1867"/>
    </location>
</feature>
<keyword evidence="6" id="KW-0732">Signal</keyword>
<evidence type="ECO:0000256" key="1">
    <source>
        <dbReference type="ARBA" id="ARBA00022737"/>
    </source>
</evidence>
<dbReference type="Gene3D" id="1.25.40.10">
    <property type="entry name" value="Tetratricopeptide repeat domain"/>
    <property type="match status" value="8"/>
</dbReference>
<dbReference type="Proteomes" id="UP000179243">
    <property type="component" value="Unassembled WGS sequence"/>
</dbReference>
<accession>A0A1F7FBU6</accession>
<proteinExistence type="predicted"/>
<dbReference type="SUPFAM" id="SSF48452">
    <property type="entry name" value="TPR-like"/>
    <property type="match status" value="3"/>
</dbReference>
<organism evidence="7 8">
    <name type="scientific">Candidatus Raymondbacteria bacterium RIFOXYD12_FULL_49_13</name>
    <dbReference type="NCBI Taxonomy" id="1817890"/>
    <lineage>
        <taxon>Bacteria</taxon>
        <taxon>Raymondiibacteriota</taxon>
    </lineage>
</organism>
<name>A0A1F7FBU6_UNCRA</name>
<feature type="signal peptide" evidence="6">
    <location>
        <begin position="1"/>
        <end position="20"/>
    </location>
</feature>
<sequence>MKRHICIALVALCGALAAHAYQIINFSLDEYVAPLQQGKLILPDEFAEVLTEYRGGNYRLCLLKLKALVDIGLPDDRMDTYLFVSGECYHQLHLDKFAARMYTRMITEYPASPYYPYAAYRLQEEAYNQDNDNTAIAYYALLAGKYRNTEVGDATVFTESKRLYKIGKIPEADSLLATVSKKSALAVPATFIRALCAVYSDDIERALLQMDFVVKRAERPMLRDEATVLLADLYHKLKRDSTALQFLNKVTGSSEKYGQALLLECRIFLGMGDHRTVVALGTELLNYREGRYMFEAAIILEEAYLKLHETDRIKELRSYLELTVRNKKMVFDIYREMDVLTEMENGLNHFYQELYPKLATLPSKRSVSDLQNTGLERINSIKKRNMDLLRGLDRQSYEVGSSGFYDIRFLELLEKQKQTLTQEAGQLSNRLALAAAKRDSSTRAEEAELAVQREERVDRIQLTKEIMEDVQKYCIGENSIIKNTEDIQAKYVDWSVLRLLRMKEQLKNVYRQIYKVEFERKSAADTVRLADTMHALETEARYLDDIISAEREALIQSLSTFIRLAPSGKYNDQFLFRLSEMYYEKAAVEFDTRLRAYEDEYTRFEKGEIPKPPPYPEYDFTSVLNVYKRILQFYPNSSIIDDVLYFTGVCYKQMDDLDRANAAFEVLVNQYPKSNFYIDALMEEGTYYFNNPSASEDGGYEKSIEIFQSILKHRESEKFTEALYRLAWSYYMLDRFDDAITVFRHLIDEIDLMEDYGADDSRKRENPLFKSEAIDYISISLREVDDLKKTRGFLTMIGNREYSSLVLLKMGSLYEEQLEYDKAIECYQTMLAEYPQFGEVLNGHMGIIRCLERKARYDEAQAEKEKFFTLYARGTAWQKKMKDTAWTKAADSLAIRCMLSVGQYHIMLAQKGGGRVLYQKAVRSYNDLVQIYPDEPSSYEALWNTGIILEQNLEQFEEARTVYMKISRIPDTLHRRQAAINAIAVSQRLDENNVVDSTGMSLRDNKVLEACRSFIKLFPADSEVVSVAYTAASIFFNRKQYVKAIELYNKIVERQKREGDKLYYEALLYKGQSYTGLKDYFNAEKTFQALYAAAPDGVGAYKAEGKKRMVESAFQYAEKEKEKQNYTAAAGLFLGMEEKYPDFENLDIVLFNAADAFEKIPVWKDAAATYRRVAEKFPASKYADGALFNGAVCYENDSLYGEAIKNYEWLLSKYPTSDKAKDALYNIGLCYEKLKDYEKMAEANERYAERYPDSKDVEDMLFASAKFFYKAEKMDRAQRAFESYISRYPGSTGEIEARYALATILWKKGEQATAEHDLRNLLPRNTVLAAVGRNNDYFAAEAAFRLADIVRDRYMAVRLKLPQKALDQSQKEKAELLKQTVAAYGKVVSFKSERIFEAAYRIGEAYTHFADTYLDQERDPKLEGVKKIMFERDLGYTAADLYEKCVEPHLANIKLARNIPRDSLKPEQAQFIDFSLADLQRTILKIGYLCKKPVYDFLAAPVPEQLKKLPVQYYLYRQKLFETVEPLYVKSAEKYSAMVKLVADNSLPESLTVALNDSLGAILYERAKNIDALAVEMLNNPQLPKDLDPADREDIIFNLEDMAFELQDKALSTYEEGLNYCTDNTIENGWKTKILNRLKELDPQNFTPKEVLKTVTVVSGAGPWYARSDTAKEWTAILAFDGSWKPAQASAPLVGERPSIAEAMPMWGDSASSCTFLKQLIVVPGKVTSALAVITAKDNYKFYINGTFIKGDKDSVDDWLQVDSLGVTSYMAGGDNAITIYADAKGGEKAVLFRLIYTMDTTIKFESSLAARVSPPPMPAVLKTDTVAEAMPAAPAPILAPAPAPAPTPAPAPVPAAQPPAPTPAPLPVAAAQPVKRSYTEEFKNFGEFMQAIAQAEEKEKKLNEEIKETLNRIRGYKYRIESTNNKIKAVQSDMRIYKKILENKEIGR</sequence>
<feature type="region of interest" description="Disordered" evidence="5">
    <location>
        <begin position="1842"/>
        <end position="1869"/>
    </location>
</feature>
<evidence type="ECO:0000313" key="8">
    <source>
        <dbReference type="Proteomes" id="UP000179243"/>
    </source>
</evidence>
<dbReference type="InterPro" id="IPR011990">
    <property type="entry name" value="TPR-like_helical_dom_sf"/>
</dbReference>
<evidence type="ECO:0000256" key="5">
    <source>
        <dbReference type="SAM" id="MobiDB-lite"/>
    </source>
</evidence>
<dbReference type="InterPro" id="IPR019734">
    <property type="entry name" value="TPR_rpt"/>
</dbReference>
<feature type="repeat" description="TPR" evidence="3">
    <location>
        <begin position="804"/>
        <end position="837"/>
    </location>
</feature>
<feature type="chain" id="PRO_5009528573" description="Outer membrane lipoprotein BamD-like domain-containing protein" evidence="6">
    <location>
        <begin position="21"/>
        <end position="1949"/>
    </location>
</feature>
<evidence type="ECO:0008006" key="9">
    <source>
        <dbReference type="Google" id="ProtNLM"/>
    </source>
</evidence>
<keyword evidence="4" id="KW-0175">Coiled coil</keyword>
<dbReference type="PROSITE" id="PS50005">
    <property type="entry name" value="TPR"/>
    <property type="match status" value="2"/>
</dbReference>
<dbReference type="Pfam" id="PF13174">
    <property type="entry name" value="TPR_6"/>
    <property type="match status" value="6"/>
</dbReference>
<comment type="caution">
    <text evidence="7">The sequence shown here is derived from an EMBL/GenBank/DDBJ whole genome shotgun (WGS) entry which is preliminary data.</text>
</comment>
<evidence type="ECO:0000256" key="4">
    <source>
        <dbReference type="SAM" id="Coils"/>
    </source>
</evidence>
<dbReference type="PANTHER" id="PTHR44943">
    <property type="entry name" value="CELLULOSE SYNTHASE OPERON PROTEIN C"/>
    <property type="match status" value="1"/>
</dbReference>
<evidence type="ECO:0000256" key="2">
    <source>
        <dbReference type="ARBA" id="ARBA00022803"/>
    </source>
</evidence>
<feature type="repeat" description="TPR" evidence="3">
    <location>
        <begin position="1221"/>
        <end position="1254"/>
    </location>
</feature>
<keyword evidence="2 3" id="KW-0802">TPR repeat</keyword>
<reference evidence="7 8" key="1">
    <citation type="journal article" date="2016" name="Nat. Commun.">
        <title>Thousands of microbial genomes shed light on interconnected biogeochemical processes in an aquifer system.</title>
        <authorList>
            <person name="Anantharaman K."/>
            <person name="Brown C.T."/>
            <person name="Hug L.A."/>
            <person name="Sharon I."/>
            <person name="Castelle C.J."/>
            <person name="Probst A.J."/>
            <person name="Thomas B.C."/>
            <person name="Singh A."/>
            <person name="Wilkins M.J."/>
            <person name="Karaoz U."/>
            <person name="Brodie E.L."/>
            <person name="Williams K.H."/>
            <person name="Hubbard S.S."/>
            <person name="Banfield J.F."/>
        </authorList>
    </citation>
    <scope>NUCLEOTIDE SEQUENCE [LARGE SCALE GENOMIC DNA]</scope>
</reference>
<dbReference type="InterPro" id="IPR051685">
    <property type="entry name" value="Ycf3/AcsC/BcsC/TPR_MFPF"/>
</dbReference>